<dbReference type="InterPro" id="IPR036020">
    <property type="entry name" value="WW_dom_sf"/>
</dbReference>
<feature type="region of interest" description="Disordered" evidence="1">
    <location>
        <begin position="1"/>
        <end position="140"/>
    </location>
</feature>
<sequence length="173" mass="18326">MSFQNITQQFHNLGIGDGKREEPQQGQRDYGYYGPGQGGPPPAQYHAAPPTPAYQPPSDKPPLPQGWTPLFDQQHQRWYYAEAATGRTQWEAPGYDPRPPPMGFGPGDDSRTHGQGAYGGQGSADGKKKKGSGKGGLLLGAAGGLAAGAIGGALLHHALSDSDSDDERRHRPA</sequence>
<evidence type="ECO:0000256" key="2">
    <source>
        <dbReference type="SAM" id="Phobius"/>
    </source>
</evidence>
<feature type="non-terminal residue" evidence="4">
    <location>
        <position position="173"/>
    </location>
</feature>
<keyword evidence="5" id="KW-1185">Reference proteome</keyword>
<dbReference type="InterPro" id="IPR001202">
    <property type="entry name" value="WW_dom"/>
</dbReference>
<comment type="caution">
    <text evidence="4">The sequence shown here is derived from an EMBL/GenBank/DDBJ whole genome shotgun (WGS) entry which is preliminary data.</text>
</comment>
<accession>A0A2S4L5Y7</accession>
<dbReference type="SUPFAM" id="SSF51045">
    <property type="entry name" value="WW domain"/>
    <property type="match status" value="1"/>
</dbReference>
<gene>
    <name evidence="4" type="ORF">TPAR_01926</name>
</gene>
<dbReference type="OrthoDB" id="2444812at2759"/>
<dbReference type="EMBL" id="PKSG01000195">
    <property type="protein sequence ID" value="POR37863.1"/>
    <property type="molecule type" value="Genomic_DNA"/>
</dbReference>
<evidence type="ECO:0000313" key="4">
    <source>
        <dbReference type="EMBL" id="POR37863.1"/>
    </source>
</evidence>
<dbReference type="SMART" id="SM00456">
    <property type="entry name" value="WW"/>
    <property type="match status" value="1"/>
</dbReference>
<reference evidence="4 5" key="1">
    <citation type="submission" date="2018-01" db="EMBL/GenBank/DDBJ databases">
        <title>Harnessing the power of phylogenomics to disentangle the directionality and signatures of interkingdom host jumping in the parasitic fungal genus Tolypocladium.</title>
        <authorList>
            <person name="Quandt C.A."/>
            <person name="Patterson W."/>
            <person name="Spatafora J.W."/>
        </authorList>
    </citation>
    <scope>NUCLEOTIDE SEQUENCE [LARGE SCALE GENOMIC DNA]</scope>
    <source>
        <strain evidence="4 5">NRBC 100945</strain>
    </source>
</reference>
<dbReference type="Gene3D" id="2.20.70.10">
    <property type="match status" value="1"/>
</dbReference>
<feature type="compositionally biased region" description="Polar residues" evidence="1">
    <location>
        <begin position="1"/>
        <end position="11"/>
    </location>
</feature>
<organism evidence="4 5">
    <name type="scientific">Tolypocladium paradoxum</name>
    <dbReference type="NCBI Taxonomy" id="94208"/>
    <lineage>
        <taxon>Eukaryota</taxon>
        <taxon>Fungi</taxon>
        <taxon>Dikarya</taxon>
        <taxon>Ascomycota</taxon>
        <taxon>Pezizomycotina</taxon>
        <taxon>Sordariomycetes</taxon>
        <taxon>Hypocreomycetidae</taxon>
        <taxon>Hypocreales</taxon>
        <taxon>Ophiocordycipitaceae</taxon>
        <taxon>Tolypocladium</taxon>
    </lineage>
</organism>
<proteinExistence type="predicted"/>
<feature type="domain" description="WW" evidence="3">
    <location>
        <begin position="61"/>
        <end position="95"/>
    </location>
</feature>
<evidence type="ECO:0000256" key="1">
    <source>
        <dbReference type="SAM" id="MobiDB-lite"/>
    </source>
</evidence>
<feature type="compositionally biased region" description="Pro residues" evidence="1">
    <location>
        <begin position="38"/>
        <end position="64"/>
    </location>
</feature>
<evidence type="ECO:0000313" key="5">
    <source>
        <dbReference type="Proteomes" id="UP000237481"/>
    </source>
</evidence>
<dbReference type="Proteomes" id="UP000237481">
    <property type="component" value="Unassembled WGS sequence"/>
</dbReference>
<keyword evidence="2" id="KW-1133">Transmembrane helix</keyword>
<name>A0A2S4L5Y7_9HYPO</name>
<dbReference type="STRING" id="94208.A0A2S4L5Y7"/>
<keyword evidence="2" id="KW-0812">Transmembrane</keyword>
<protein>
    <recommendedName>
        <fullName evidence="3">WW domain-containing protein</fullName>
    </recommendedName>
</protein>
<evidence type="ECO:0000259" key="3">
    <source>
        <dbReference type="PROSITE" id="PS50020"/>
    </source>
</evidence>
<dbReference type="PROSITE" id="PS50020">
    <property type="entry name" value="WW_DOMAIN_2"/>
    <property type="match status" value="1"/>
</dbReference>
<feature type="transmembrane region" description="Helical" evidence="2">
    <location>
        <begin position="137"/>
        <end position="159"/>
    </location>
</feature>
<dbReference type="AlphaFoldDB" id="A0A2S4L5Y7"/>
<keyword evidence="2" id="KW-0472">Membrane</keyword>
<dbReference type="Pfam" id="PF00397">
    <property type="entry name" value="WW"/>
    <property type="match status" value="1"/>
</dbReference>